<evidence type="ECO:0000313" key="6">
    <source>
        <dbReference type="EMBL" id="UWZ34781.1"/>
    </source>
</evidence>
<dbReference type="Pfam" id="PF06722">
    <property type="entry name" value="EryCIII-like_C"/>
    <property type="match status" value="1"/>
</dbReference>
<dbReference type="EMBL" id="CP073721">
    <property type="protein sequence ID" value="UWZ34781.1"/>
    <property type="molecule type" value="Genomic_DNA"/>
</dbReference>
<evidence type="ECO:0000256" key="1">
    <source>
        <dbReference type="ARBA" id="ARBA00006962"/>
    </source>
</evidence>
<sequence length="419" mass="45806">MRVLFVPLPVESHLKAQTQLAWALRAAGHQVQIAVTPDLTAEIMRTGLTGVPVGPFLGLRDYLAEVVTDGSSGADESLPDEAFMDWDDVRQRISDLTVGWFRVVCPDATVADLVAYARHWRPDLVIWDPMMMGAAVAAVAGGAMHVRLLFGTDRMGRLRSAFLRKAAGDAEDPLRQWLASLGGQYGLAFTEEMVLGRWTIDPMPSWVRRAPEPRYLAMRHVTVNGPGLLPDWLRVPPGGRRICLTLGASHRAAYGSKASVAALLEAVDGLDVEVVATFDADELRVVERVPDNVRPVDFVPLGALLPTCAAVVHHGGAGTFGAALEHGVPQLIIPSSLLNEERNWGPIEFAQGLHEHGAGVYVANSYTFTPQRLREHIVEVLENDDFSRRAAALRHESLARPAVAEMVQTLERLVADERR</sequence>
<dbReference type="PANTHER" id="PTHR48050">
    <property type="entry name" value="STEROL 3-BETA-GLUCOSYLTRANSFERASE"/>
    <property type="match status" value="1"/>
</dbReference>
<organism evidence="6 7">
    <name type="scientific">Dactylosporangium roseum</name>
    <dbReference type="NCBI Taxonomy" id="47989"/>
    <lineage>
        <taxon>Bacteria</taxon>
        <taxon>Bacillati</taxon>
        <taxon>Actinomycetota</taxon>
        <taxon>Actinomycetes</taxon>
        <taxon>Micromonosporales</taxon>
        <taxon>Micromonosporaceae</taxon>
        <taxon>Dactylosporangium</taxon>
    </lineage>
</organism>
<dbReference type="InterPro" id="IPR050426">
    <property type="entry name" value="Glycosyltransferase_28"/>
</dbReference>
<keyword evidence="2" id="KW-0328">Glycosyltransferase</keyword>
<dbReference type="SUPFAM" id="SSF53756">
    <property type="entry name" value="UDP-Glycosyltransferase/glycogen phosphorylase"/>
    <property type="match status" value="1"/>
</dbReference>
<evidence type="ECO:0000259" key="5">
    <source>
        <dbReference type="Pfam" id="PF21036"/>
    </source>
</evidence>
<keyword evidence="3" id="KW-0808">Transferase</keyword>
<accession>A0ABY5YYG3</accession>
<dbReference type="RefSeq" id="WP_260724121.1">
    <property type="nucleotide sequence ID" value="NZ_BAAABS010000052.1"/>
</dbReference>
<proteinExistence type="inferred from homology"/>
<dbReference type="PANTHER" id="PTHR48050:SF13">
    <property type="entry name" value="STEROL 3-BETA-GLUCOSYLTRANSFERASE UGT80A2"/>
    <property type="match status" value="1"/>
</dbReference>
<feature type="domain" description="Erythromycin biosynthesis protein CIII-like N-terminal" evidence="5">
    <location>
        <begin position="22"/>
        <end position="247"/>
    </location>
</feature>
<dbReference type="Gene3D" id="3.40.50.2000">
    <property type="entry name" value="Glycogen Phosphorylase B"/>
    <property type="match status" value="2"/>
</dbReference>
<gene>
    <name evidence="6" type="ORF">Drose_26770</name>
</gene>
<dbReference type="InterPro" id="IPR048284">
    <property type="entry name" value="EryCIII-like_N"/>
</dbReference>
<evidence type="ECO:0000313" key="7">
    <source>
        <dbReference type="Proteomes" id="UP001058271"/>
    </source>
</evidence>
<feature type="domain" description="Erythromycin biosynthesis protein CIII-like C-terminal" evidence="4">
    <location>
        <begin position="262"/>
        <end position="413"/>
    </location>
</feature>
<dbReference type="InterPro" id="IPR010610">
    <property type="entry name" value="EryCIII-like_C"/>
</dbReference>
<dbReference type="CDD" id="cd03784">
    <property type="entry name" value="GT1_Gtf-like"/>
    <property type="match status" value="1"/>
</dbReference>
<dbReference type="Pfam" id="PF21036">
    <property type="entry name" value="EryCIII-like_N"/>
    <property type="match status" value="1"/>
</dbReference>
<evidence type="ECO:0000256" key="3">
    <source>
        <dbReference type="ARBA" id="ARBA00022679"/>
    </source>
</evidence>
<dbReference type="Proteomes" id="UP001058271">
    <property type="component" value="Chromosome"/>
</dbReference>
<comment type="similarity">
    <text evidence="1">Belongs to the glycosyltransferase 28 family.</text>
</comment>
<dbReference type="InterPro" id="IPR002213">
    <property type="entry name" value="UDP_glucos_trans"/>
</dbReference>
<keyword evidence="7" id="KW-1185">Reference proteome</keyword>
<name>A0ABY5YYG3_9ACTN</name>
<evidence type="ECO:0000256" key="2">
    <source>
        <dbReference type="ARBA" id="ARBA00022676"/>
    </source>
</evidence>
<reference evidence="6" key="1">
    <citation type="submission" date="2021-04" db="EMBL/GenBank/DDBJ databases">
        <title>Biosynthetic gene clusters of Dactylosporangioum roseum.</title>
        <authorList>
            <person name="Hartkoorn R.C."/>
            <person name="Beaudoing E."/>
            <person name="Hot D."/>
            <person name="Moureu S."/>
        </authorList>
    </citation>
    <scope>NUCLEOTIDE SEQUENCE</scope>
    <source>
        <strain evidence="6">NRRL B-16295</strain>
    </source>
</reference>
<protein>
    <submittedName>
        <fullName evidence="6">DUF1205 domain-containing protein</fullName>
    </submittedName>
</protein>
<evidence type="ECO:0000259" key="4">
    <source>
        <dbReference type="Pfam" id="PF06722"/>
    </source>
</evidence>